<name>A0ABW3W3E8_9ACTN</name>
<dbReference type="Gene3D" id="3.40.50.1110">
    <property type="entry name" value="SGNH hydrolase"/>
    <property type="match status" value="1"/>
</dbReference>
<protein>
    <submittedName>
        <fullName evidence="2">SGNH/GDSL hydrolase family protein</fullName>
    </submittedName>
</protein>
<proteinExistence type="predicted"/>
<feature type="domain" description="SGNH hydrolase-type esterase" evidence="1">
    <location>
        <begin position="58"/>
        <end position="210"/>
    </location>
</feature>
<evidence type="ECO:0000313" key="3">
    <source>
        <dbReference type="Proteomes" id="UP001597229"/>
    </source>
</evidence>
<dbReference type="Proteomes" id="UP001597229">
    <property type="component" value="Unassembled WGS sequence"/>
</dbReference>
<organism evidence="2 3">
    <name type="scientific">Nocardioides ginsengisoli</name>
    <dbReference type="NCBI Taxonomy" id="363868"/>
    <lineage>
        <taxon>Bacteria</taxon>
        <taxon>Bacillati</taxon>
        <taxon>Actinomycetota</taxon>
        <taxon>Actinomycetes</taxon>
        <taxon>Propionibacteriales</taxon>
        <taxon>Nocardioidaceae</taxon>
        <taxon>Nocardioides</taxon>
    </lineage>
</organism>
<reference evidence="3" key="1">
    <citation type="journal article" date="2019" name="Int. J. Syst. Evol. Microbiol.">
        <title>The Global Catalogue of Microorganisms (GCM) 10K type strain sequencing project: providing services to taxonomists for standard genome sequencing and annotation.</title>
        <authorList>
            <consortium name="The Broad Institute Genomics Platform"/>
            <consortium name="The Broad Institute Genome Sequencing Center for Infectious Disease"/>
            <person name="Wu L."/>
            <person name="Ma J."/>
        </authorList>
    </citation>
    <scope>NUCLEOTIDE SEQUENCE [LARGE SCALE GENOMIC DNA]</scope>
    <source>
        <strain evidence="3">CCUG 52478</strain>
    </source>
</reference>
<comment type="caution">
    <text evidence="2">The sequence shown here is derived from an EMBL/GenBank/DDBJ whole genome shotgun (WGS) entry which is preliminary data.</text>
</comment>
<evidence type="ECO:0000259" key="1">
    <source>
        <dbReference type="Pfam" id="PF13472"/>
    </source>
</evidence>
<dbReference type="GO" id="GO:0016787">
    <property type="term" value="F:hydrolase activity"/>
    <property type="evidence" value="ECO:0007669"/>
    <property type="project" value="UniProtKB-KW"/>
</dbReference>
<dbReference type="Pfam" id="PF13472">
    <property type="entry name" value="Lipase_GDSL_2"/>
    <property type="match status" value="1"/>
</dbReference>
<keyword evidence="3" id="KW-1185">Reference proteome</keyword>
<evidence type="ECO:0000313" key="2">
    <source>
        <dbReference type="EMBL" id="MFD1248728.1"/>
    </source>
</evidence>
<dbReference type="InterPro" id="IPR013830">
    <property type="entry name" value="SGNH_hydro"/>
</dbReference>
<keyword evidence="2" id="KW-0378">Hydrolase</keyword>
<dbReference type="EMBL" id="JBHTLX010000017">
    <property type="protein sequence ID" value="MFD1248728.1"/>
    <property type="molecule type" value="Genomic_DNA"/>
</dbReference>
<accession>A0ABW3W3E8</accession>
<sequence>MTRRRFVLCCALVLIVTGVVGTTLWARAGARPDGCAFVESRADARAAVVTGSGPDVLVVGDSYSVGAGLRPDQSWPVRLSGRVRVDGFSGSGFSRHASACGDQSYATRIRGSLRPGTRLVVVEGGLNDYDQPVAELRSGFDRLVRELHGRRLLVVGPPPAPARPAGTVAAVDATLARLAVATGTPYLSMVEVRLTYQADRLHPDAAGQRVFGDAVAAHIRTLLAAG</sequence>
<gene>
    <name evidence="2" type="ORF">ACFQ3F_13090</name>
</gene>
<dbReference type="SUPFAM" id="SSF52266">
    <property type="entry name" value="SGNH hydrolase"/>
    <property type="match status" value="1"/>
</dbReference>
<dbReference type="InterPro" id="IPR036514">
    <property type="entry name" value="SGNH_hydro_sf"/>
</dbReference>